<name>A0A495IY23_9SPHI</name>
<dbReference type="SUPFAM" id="SSF46689">
    <property type="entry name" value="Homeodomain-like"/>
    <property type="match status" value="1"/>
</dbReference>
<dbReference type="InterPro" id="IPR009057">
    <property type="entry name" value="Homeodomain-like_sf"/>
</dbReference>
<dbReference type="AlphaFoldDB" id="A0A495IY23"/>
<keyword evidence="2" id="KW-1185">Reference proteome</keyword>
<sequence>MITTNISPLPPDKVRQHIVDVTTMLICKNQIEQVSVKQIASLAKVTESNVIHLFYNLNNLIAVCLINAFDTLGDYIRCQKRKRGKYAGNIDTFWKMLVEFHCNYMDQAGAICHFLKAPAPFPAIAIKQTVTEAIAAELDIIEHQLRSCNNQVRFIAFVHLFILSRQLATKLSPYDDAGNRSKISNCYYSTAERGLEIIMKLPIR</sequence>
<protein>
    <submittedName>
        <fullName evidence="1">AcrR family transcriptional regulator</fullName>
    </submittedName>
</protein>
<gene>
    <name evidence="1" type="ORF">BDD43_0893</name>
</gene>
<dbReference type="Gene3D" id="1.10.357.10">
    <property type="entry name" value="Tetracycline Repressor, domain 2"/>
    <property type="match status" value="1"/>
</dbReference>
<comment type="caution">
    <text evidence="1">The sequence shown here is derived from an EMBL/GenBank/DDBJ whole genome shotgun (WGS) entry which is preliminary data.</text>
</comment>
<dbReference type="OrthoDB" id="9789566at2"/>
<organism evidence="1 2">
    <name type="scientific">Mucilaginibacter gracilis</name>
    <dbReference type="NCBI Taxonomy" id="423350"/>
    <lineage>
        <taxon>Bacteria</taxon>
        <taxon>Pseudomonadati</taxon>
        <taxon>Bacteroidota</taxon>
        <taxon>Sphingobacteriia</taxon>
        <taxon>Sphingobacteriales</taxon>
        <taxon>Sphingobacteriaceae</taxon>
        <taxon>Mucilaginibacter</taxon>
    </lineage>
</organism>
<dbReference type="EMBL" id="RBKU01000001">
    <property type="protein sequence ID" value="RKR80759.1"/>
    <property type="molecule type" value="Genomic_DNA"/>
</dbReference>
<evidence type="ECO:0000313" key="2">
    <source>
        <dbReference type="Proteomes" id="UP000268007"/>
    </source>
</evidence>
<proteinExistence type="predicted"/>
<dbReference type="Proteomes" id="UP000268007">
    <property type="component" value="Unassembled WGS sequence"/>
</dbReference>
<evidence type="ECO:0000313" key="1">
    <source>
        <dbReference type="EMBL" id="RKR80759.1"/>
    </source>
</evidence>
<reference evidence="1 2" key="1">
    <citation type="submission" date="2018-10" db="EMBL/GenBank/DDBJ databases">
        <title>Genomic Encyclopedia of Archaeal and Bacterial Type Strains, Phase II (KMG-II): from individual species to whole genera.</title>
        <authorList>
            <person name="Goeker M."/>
        </authorList>
    </citation>
    <scope>NUCLEOTIDE SEQUENCE [LARGE SCALE GENOMIC DNA]</scope>
    <source>
        <strain evidence="1 2">DSM 18602</strain>
    </source>
</reference>
<accession>A0A495IY23</accession>
<dbReference type="RefSeq" id="WP_147425571.1">
    <property type="nucleotide sequence ID" value="NZ_RBKU01000001.1"/>
</dbReference>